<dbReference type="Gene3D" id="3.90.280.10">
    <property type="entry name" value="PEBP-like"/>
    <property type="match status" value="1"/>
</dbReference>
<dbReference type="Proteomes" id="UP000648801">
    <property type="component" value="Unassembled WGS sequence"/>
</dbReference>
<comment type="caution">
    <text evidence="1">The sequence shown here is derived from an EMBL/GenBank/DDBJ whole genome shotgun (WGS) entry which is preliminary data.</text>
</comment>
<accession>A0A916RUT0</accession>
<sequence length="179" mass="18856">MSVAAVAVVLLSLDGCRKAATAESAPRTLVVTSADIQQGTEIPKQFTCDGEGVSPALGWDQPPAGTRSMVVIVSDPDAPSGTFIHWVIYNLSAETRGLARGVVAKEMLPDGSRQGVNSGDKVGYYGPCPPGHSQHRYFFTVYALDQVLALPSGADESQVSKAMHGHVLAQGQLMGKYGR</sequence>
<dbReference type="AlphaFoldDB" id="A0A916RUT0"/>
<name>A0A916RUT0_9BACT</name>
<gene>
    <name evidence="1" type="ORF">GCM10011507_23730</name>
</gene>
<proteinExistence type="predicted"/>
<dbReference type="RefSeq" id="WP_188759459.1">
    <property type="nucleotide sequence ID" value="NZ_BMJB01000001.1"/>
</dbReference>
<dbReference type="EMBL" id="BMJB01000001">
    <property type="protein sequence ID" value="GGA71322.1"/>
    <property type="molecule type" value="Genomic_DNA"/>
</dbReference>
<dbReference type="NCBIfam" id="TIGR00481">
    <property type="entry name" value="YbhB/YbcL family Raf kinase inhibitor-like protein"/>
    <property type="match status" value="1"/>
</dbReference>
<dbReference type="CDD" id="cd00865">
    <property type="entry name" value="PEBP_bact_arch"/>
    <property type="match status" value="1"/>
</dbReference>
<keyword evidence="2" id="KW-1185">Reference proteome</keyword>
<dbReference type="PANTHER" id="PTHR30289">
    <property type="entry name" value="UNCHARACTERIZED PROTEIN YBCL-RELATED"/>
    <property type="match status" value="1"/>
</dbReference>
<dbReference type="InterPro" id="IPR005247">
    <property type="entry name" value="YbhB_YbcL/LppC-like"/>
</dbReference>
<protein>
    <submittedName>
        <fullName evidence="1">UPF0098 protein</fullName>
    </submittedName>
</protein>
<dbReference type="InterPro" id="IPR036610">
    <property type="entry name" value="PEBP-like_sf"/>
</dbReference>
<dbReference type="Pfam" id="PF01161">
    <property type="entry name" value="PBP"/>
    <property type="match status" value="1"/>
</dbReference>
<dbReference type="PANTHER" id="PTHR30289:SF1">
    <property type="entry name" value="PEBP (PHOSPHATIDYLETHANOLAMINE-BINDING PROTEIN) FAMILY PROTEIN"/>
    <property type="match status" value="1"/>
</dbReference>
<reference evidence="1" key="1">
    <citation type="journal article" date="2014" name="Int. J. Syst. Evol. Microbiol.">
        <title>Complete genome sequence of Corynebacterium casei LMG S-19264T (=DSM 44701T), isolated from a smear-ripened cheese.</title>
        <authorList>
            <consortium name="US DOE Joint Genome Institute (JGI-PGF)"/>
            <person name="Walter F."/>
            <person name="Albersmeier A."/>
            <person name="Kalinowski J."/>
            <person name="Ruckert C."/>
        </authorList>
    </citation>
    <scope>NUCLEOTIDE SEQUENCE</scope>
    <source>
        <strain evidence="1">CGMCC 1.15447</strain>
    </source>
</reference>
<evidence type="ECO:0000313" key="2">
    <source>
        <dbReference type="Proteomes" id="UP000648801"/>
    </source>
</evidence>
<evidence type="ECO:0000313" key="1">
    <source>
        <dbReference type="EMBL" id="GGA71322.1"/>
    </source>
</evidence>
<dbReference type="SUPFAM" id="SSF49777">
    <property type="entry name" value="PEBP-like"/>
    <property type="match status" value="1"/>
</dbReference>
<organism evidence="1 2">
    <name type="scientific">Edaphobacter acidisoli</name>
    <dbReference type="NCBI Taxonomy" id="2040573"/>
    <lineage>
        <taxon>Bacteria</taxon>
        <taxon>Pseudomonadati</taxon>
        <taxon>Acidobacteriota</taxon>
        <taxon>Terriglobia</taxon>
        <taxon>Terriglobales</taxon>
        <taxon>Acidobacteriaceae</taxon>
        <taxon>Edaphobacter</taxon>
    </lineage>
</organism>
<reference evidence="1" key="2">
    <citation type="submission" date="2020-09" db="EMBL/GenBank/DDBJ databases">
        <authorList>
            <person name="Sun Q."/>
            <person name="Zhou Y."/>
        </authorList>
    </citation>
    <scope>NUCLEOTIDE SEQUENCE</scope>
    <source>
        <strain evidence="1">CGMCC 1.15447</strain>
    </source>
</reference>
<dbReference type="InterPro" id="IPR008914">
    <property type="entry name" value="PEBP"/>
</dbReference>